<dbReference type="Pfam" id="PF00144">
    <property type="entry name" value="Beta-lactamase"/>
    <property type="match status" value="1"/>
</dbReference>
<evidence type="ECO:0000259" key="1">
    <source>
        <dbReference type="Pfam" id="PF00144"/>
    </source>
</evidence>
<comment type="caution">
    <text evidence="2">The sequence shown here is derived from an EMBL/GenBank/DDBJ whole genome shotgun (WGS) entry which is preliminary data.</text>
</comment>
<reference evidence="3" key="1">
    <citation type="journal article" date="2019" name="Int. J. Syst. Evol. Microbiol.">
        <title>The Global Catalogue of Microorganisms (GCM) 10K type strain sequencing project: providing services to taxonomists for standard genome sequencing and annotation.</title>
        <authorList>
            <consortium name="The Broad Institute Genomics Platform"/>
            <consortium name="The Broad Institute Genome Sequencing Center for Infectious Disease"/>
            <person name="Wu L."/>
            <person name="Ma J."/>
        </authorList>
    </citation>
    <scope>NUCLEOTIDE SEQUENCE [LARGE SCALE GENOMIC DNA]</scope>
    <source>
        <strain evidence="3">JCM 31486</strain>
    </source>
</reference>
<dbReference type="InterPro" id="IPR012338">
    <property type="entry name" value="Beta-lactam/transpept-like"/>
</dbReference>
<keyword evidence="3" id="KW-1185">Reference proteome</keyword>
<dbReference type="InterPro" id="IPR050789">
    <property type="entry name" value="Diverse_Enzym_Activities"/>
</dbReference>
<name>A0ABW3M452_9PSEU</name>
<evidence type="ECO:0000313" key="3">
    <source>
        <dbReference type="Proteomes" id="UP001597045"/>
    </source>
</evidence>
<sequence>MAGMTDNALNSIEAHIREQVAAYCGANHVPGFVAGVYQAGEQVVVAHGTANLTTGAPMLPDTGFLFGSVTKVLTTTLVLQQVERGVLDLDAPVVRYLPEFTLGDTILVRHLVTHTNGIDADLFFPDERGRDALRAYVDGLAGNCGTLFEPGEQLSDIPADTPVPALSPAARTWLNRFANAPEETEDDEDEDDDEDTYESLWTEFLESDESDEVHQWTLTRMATLRPAVATLVEEIDGQAPEQVAAVREAWTS</sequence>
<accession>A0ABW3M452</accession>
<dbReference type="Proteomes" id="UP001597045">
    <property type="component" value="Unassembled WGS sequence"/>
</dbReference>
<dbReference type="PANTHER" id="PTHR43283">
    <property type="entry name" value="BETA-LACTAMASE-RELATED"/>
    <property type="match status" value="1"/>
</dbReference>
<evidence type="ECO:0000313" key="2">
    <source>
        <dbReference type="EMBL" id="MFD1044707.1"/>
    </source>
</evidence>
<protein>
    <submittedName>
        <fullName evidence="2">Serine hydrolase domain-containing protein</fullName>
        <ecNumber evidence="2">3.-.-.-</ecNumber>
    </submittedName>
</protein>
<dbReference type="Gene3D" id="3.40.710.10">
    <property type="entry name" value="DD-peptidase/beta-lactamase superfamily"/>
    <property type="match status" value="1"/>
</dbReference>
<dbReference type="SUPFAM" id="SSF56601">
    <property type="entry name" value="beta-lactamase/transpeptidase-like"/>
    <property type="match status" value="1"/>
</dbReference>
<dbReference type="EC" id="3.-.-.-" evidence="2"/>
<dbReference type="InterPro" id="IPR001466">
    <property type="entry name" value="Beta-lactam-related"/>
</dbReference>
<dbReference type="EMBL" id="JBHTIS010000108">
    <property type="protein sequence ID" value="MFD1044707.1"/>
    <property type="molecule type" value="Genomic_DNA"/>
</dbReference>
<proteinExistence type="predicted"/>
<keyword evidence="2" id="KW-0378">Hydrolase</keyword>
<organism evidence="2 3">
    <name type="scientific">Kibdelosporangium lantanae</name>
    <dbReference type="NCBI Taxonomy" id="1497396"/>
    <lineage>
        <taxon>Bacteria</taxon>
        <taxon>Bacillati</taxon>
        <taxon>Actinomycetota</taxon>
        <taxon>Actinomycetes</taxon>
        <taxon>Pseudonocardiales</taxon>
        <taxon>Pseudonocardiaceae</taxon>
        <taxon>Kibdelosporangium</taxon>
    </lineage>
</organism>
<gene>
    <name evidence="2" type="ORF">ACFQ1S_03415</name>
</gene>
<dbReference type="GO" id="GO:0016787">
    <property type="term" value="F:hydrolase activity"/>
    <property type="evidence" value="ECO:0007669"/>
    <property type="project" value="UniProtKB-KW"/>
</dbReference>
<feature type="domain" description="Beta-lactamase-related" evidence="1">
    <location>
        <begin position="16"/>
        <end position="136"/>
    </location>
</feature>